<dbReference type="Proteomes" id="UP000247810">
    <property type="component" value="Unassembled WGS sequence"/>
</dbReference>
<accession>A0A319EJG7</accession>
<evidence type="ECO:0000256" key="1">
    <source>
        <dbReference type="ARBA" id="ARBA00022737"/>
    </source>
</evidence>
<protein>
    <submittedName>
        <fullName evidence="5">Ankyrin repeat protein</fullName>
    </submittedName>
</protein>
<proteinExistence type="predicted"/>
<keyword evidence="2 3" id="KW-0040">ANK repeat</keyword>
<dbReference type="EMBL" id="KZ825957">
    <property type="protein sequence ID" value="PYH91092.1"/>
    <property type="molecule type" value="Genomic_DNA"/>
</dbReference>
<dbReference type="SMART" id="SM00248">
    <property type="entry name" value="ANK"/>
    <property type="match status" value="13"/>
</dbReference>
<dbReference type="Pfam" id="PF00023">
    <property type="entry name" value="Ank"/>
    <property type="match status" value="1"/>
</dbReference>
<dbReference type="OrthoDB" id="539213at2759"/>
<keyword evidence="6" id="KW-1185">Reference proteome</keyword>
<dbReference type="Pfam" id="PF12796">
    <property type="entry name" value="Ank_2"/>
    <property type="match status" value="1"/>
</dbReference>
<dbReference type="VEuPathDB" id="FungiDB:BO71DRAFT_433213"/>
<dbReference type="Gene3D" id="1.25.40.20">
    <property type="entry name" value="Ankyrin repeat-containing domain"/>
    <property type="match status" value="5"/>
</dbReference>
<dbReference type="InterPro" id="IPR036770">
    <property type="entry name" value="Ankyrin_rpt-contain_sf"/>
</dbReference>
<feature type="compositionally biased region" description="Acidic residues" evidence="4">
    <location>
        <begin position="608"/>
        <end position="623"/>
    </location>
</feature>
<dbReference type="PRINTS" id="PR01415">
    <property type="entry name" value="ANKYRIN"/>
</dbReference>
<dbReference type="Pfam" id="PF26128">
    <property type="entry name" value="Gad2"/>
    <property type="match status" value="1"/>
</dbReference>
<dbReference type="PROSITE" id="PS50088">
    <property type="entry name" value="ANK_REPEAT"/>
    <property type="match status" value="3"/>
</dbReference>
<dbReference type="InterPro" id="IPR002110">
    <property type="entry name" value="Ankyrin_rpt"/>
</dbReference>
<feature type="repeat" description="ANK" evidence="3">
    <location>
        <begin position="568"/>
        <end position="600"/>
    </location>
</feature>
<sequence>MAAIPTLPQLPAKHRDLLSWIESHPNTPLNQIITPYNEYDAAARKLFAQDPTNNALQDNHLNVVPVYSSNGTSDVRVRARDLASESAETKEQYIMPLKQEKRRLSGSPAVVPKFEDFWKNFNIFSEGALSDMDWSNVVVAGSAVVTCLLPVPEKYRDSKRALRKYYHETIAPASDVDLFLYGLDEAQAIEKIKQIEDKVKNSILYETTTVRTKNAITIVSQYPTRHVQIVLRIYKSISEILTGFDVDCSCAAFDGKQVFVSPRALVSYITQINTIDMSRRSPSYENRLSKYSHRGFEIFWPQLNRPQIDPTIFERSFTRTVGLARLLVLEKLPKSSDRESYIDQRRQERGRPAPRYNRRKQAGNIKDDWVDEVPEWEEGEEVSDYNTFTIPYGPRFKARKIEKLVYTRDLLLNAEWNKPRDRQVNLHRHPAFVGDAVDVVRDCCGCCPEPVTTEDKEVAEKESKIYVSGDVSFMKDDPGRQEIGSFNPITETDWTEMAYVGNTERLCHAIVDCDAEAVQECLVANRTDPNNRDYTGRAPLHLAASTSSPEVVQCLVDNGARLISRVADGRTALHLAAARGNVEIVRILLRKSEQNEADQNQFEKPTDESEVDEDDTDDMDTSDDQSSCTFGSFVKVEKDNDSKGGDIESENEAEPDVYDINVVSWDIPTSALHLAILHSHVDVVDELVASFGADVLLPIKLVGNYGNQTRAAILNLALVLRLPLEKATAMTEKLLQLGALPTQADLSSLTPLHYVAASEYTDLLDVYLEHSRPATEKAINYLAPKGYSWNPNVYTALLAALHGRNFDTAIKLLNAGAKPSIDFDSFVKPGQGVYENIRNNSSERNWEIFRCNITQPIIRAVQRDLPLVAKSLLEFGVDPNTLTTDGCKVLDNESARAYSFGTSLLDCVRNKLKELRRYRGERISSSPPLPLVQADRCLDGLGAGTYQMWTAERALHEAKMQYESSQKRYEKDVHDTQNRKGLERKLSAVKALAEDYERLETILLEKGAKSFYELFPFCTKPERGGRNSGSEGAKPEPFTVKFDFGVPDLNNTKRKAYLGLFEAAWRGDLDTIKNLTLAVGDGETNETPLQIAVRDQNRFSPFSIAVLRGHYLVARAILEIVQAQFKKEENETYERFEVDMEALHDDADIGIYSEIIDDKFTIENIGEMATQVECRTSPSQVFSWDCPAHMFVEKEPQTPPVNNLVKYAVRENNVDLLEFLLRLGQDLIDRDTRSQVKGRVYAVSTTTVWLAIRKGHLGCLEALIKHTGAEFPSETLLRTSGIEMEEEKPRYYQGLLIRGKRRSDWAHQGLGNSCDDLIPPLLVAAWKGNLQSVEWFFSSAPLQHYVKFVKGHEHNARLKLLAQSDKGVEAPITKWFQSGGDLVLHCAILSKPTEESCRLVEYLVQRAPRQIEIKSSGGHTPLALAFSLDRTDFARILINAGANQTTRDRKGNNLVHLLLCDINYQAREEPGNMESLLGLLDPRLASSLLTERSSDDPGSLTPIARWMHRVKDQWVSRKGSSGWRFDLRHETRGRSAIIRHLLAFAEPTGQKHLDVLDGTGNTPVHEAVKQQLPEIFKAMLGYRPDLLDRENATGSTPLELAVDKWSAEATSNPPPNLIDGKSSEEDISNEVRDVLRRWPESFEPDYPAKKESERRAIYRSACERAATRQHKRKLVSLNEANEVARRLAARSERGDSPRSASDIVSRWYGMADRS</sequence>
<organism evidence="5 6">
    <name type="scientific">Aspergillus ellipticus CBS 707.79</name>
    <dbReference type="NCBI Taxonomy" id="1448320"/>
    <lineage>
        <taxon>Eukaryota</taxon>
        <taxon>Fungi</taxon>
        <taxon>Dikarya</taxon>
        <taxon>Ascomycota</taxon>
        <taxon>Pezizomycotina</taxon>
        <taxon>Eurotiomycetes</taxon>
        <taxon>Eurotiomycetidae</taxon>
        <taxon>Eurotiales</taxon>
        <taxon>Aspergillaceae</taxon>
        <taxon>Aspergillus</taxon>
        <taxon>Aspergillus subgen. Circumdati</taxon>
    </lineage>
</organism>
<dbReference type="PANTHER" id="PTHR24173:SF74">
    <property type="entry name" value="ANKYRIN REPEAT DOMAIN-CONTAINING PROTEIN 16"/>
    <property type="match status" value="1"/>
</dbReference>
<feature type="region of interest" description="Disordered" evidence="4">
    <location>
        <begin position="595"/>
        <end position="630"/>
    </location>
</feature>
<keyword evidence="1" id="KW-0677">Repeat</keyword>
<dbReference type="SUPFAM" id="SSF48403">
    <property type="entry name" value="Ankyrin repeat"/>
    <property type="match status" value="4"/>
</dbReference>
<reference evidence="5 6" key="1">
    <citation type="submission" date="2018-02" db="EMBL/GenBank/DDBJ databases">
        <title>The genomes of Aspergillus section Nigri reveals drivers in fungal speciation.</title>
        <authorList>
            <consortium name="DOE Joint Genome Institute"/>
            <person name="Vesth T.C."/>
            <person name="Nybo J."/>
            <person name="Theobald S."/>
            <person name="Brandl J."/>
            <person name="Frisvad J.C."/>
            <person name="Nielsen K.F."/>
            <person name="Lyhne E.K."/>
            <person name="Kogle M.E."/>
            <person name="Kuo A."/>
            <person name="Riley R."/>
            <person name="Clum A."/>
            <person name="Nolan M."/>
            <person name="Lipzen A."/>
            <person name="Salamov A."/>
            <person name="Henrissat B."/>
            <person name="Wiebenga A."/>
            <person name="De vries R.P."/>
            <person name="Grigoriev I.V."/>
            <person name="Mortensen U.H."/>
            <person name="Andersen M.R."/>
            <person name="Baker S.E."/>
        </authorList>
    </citation>
    <scope>NUCLEOTIDE SEQUENCE [LARGE SCALE GENOMIC DNA]</scope>
    <source>
        <strain evidence="5 6">CBS 707.79</strain>
    </source>
</reference>
<dbReference type="PROSITE" id="PS50297">
    <property type="entry name" value="ANK_REP_REGION"/>
    <property type="match status" value="3"/>
</dbReference>
<dbReference type="PANTHER" id="PTHR24173">
    <property type="entry name" value="ANKYRIN REPEAT CONTAINING"/>
    <property type="match status" value="1"/>
</dbReference>
<evidence type="ECO:0000256" key="3">
    <source>
        <dbReference type="PROSITE-ProRule" id="PRU00023"/>
    </source>
</evidence>
<evidence type="ECO:0000313" key="5">
    <source>
        <dbReference type="EMBL" id="PYH91092.1"/>
    </source>
</evidence>
<feature type="region of interest" description="Disordered" evidence="4">
    <location>
        <begin position="339"/>
        <end position="361"/>
    </location>
</feature>
<evidence type="ECO:0000313" key="6">
    <source>
        <dbReference type="Proteomes" id="UP000247810"/>
    </source>
</evidence>
<evidence type="ECO:0000256" key="2">
    <source>
        <dbReference type="ARBA" id="ARBA00023043"/>
    </source>
</evidence>
<gene>
    <name evidence="5" type="ORF">BO71DRAFT_433213</name>
</gene>
<feature type="repeat" description="ANK" evidence="3">
    <location>
        <begin position="535"/>
        <end position="567"/>
    </location>
</feature>
<evidence type="ECO:0000256" key="4">
    <source>
        <dbReference type="SAM" id="MobiDB-lite"/>
    </source>
</evidence>
<dbReference type="STRING" id="1448320.A0A319EJG7"/>
<feature type="repeat" description="ANK" evidence="3">
    <location>
        <begin position="1417"/>
        <end position="1449"/>
    </location>
</feature>
<name>A0A319EJG7_9EURO</name>
<feature type="compositionally biased region" description="Basic and acidic residues" evidence="4">
    <location>
        <begin position="339"/>
        <end position="351"/>
    </location>
</feature>